<dbReference type="InterPro" id="IPR013094">
    <property type="entry name" value="AB_hydrolase_3"/>
</dbReference>
<dbReference type="PANTHER" id="PTHR48081:SF2">
    <property type="entry name" value="ALPHA_BETA-HYDROLASE"/>
    <property type="match status" value="1"/>
</dbReference>
<dbReference type="PANTHER" id="PTHR48081">
    <property type="entry name" value="AB HYDROLASE SUPERFAMILY PROTEIN C4A8.06C"/>
    <property type="match status" value="1"/>
</dbReference>
<dbReference type="GO" id="GO:0016787">
    <property type="term" value="F:hydrolase activity"/>
    <property type="evidence" value="ECO:0007669"/>
    <property type="project" value="UniProtKB-KW"/>
</dbReference>
<feature type="domain" description="Alpha/beta hydrolase fold-3" evidence="4">
    <location>
        <begin position="146"/>
        <end position="359"/>
    </location>
</feature>
<evidence type="ECO:0000313" key="5">
    <source>
        <dbReference type="EMBL" id="KAK7516825.1"/>
    </source>
</evidence>
<proteinExistence type="inferred from homology"/>
<evidence type="ECO:0000259" key="4">
    <source>
        <dbReference type="Pfam" id="PF07859"/>
    </source>
</evidence>
<keyword evidence="3" id="KW-0472">Membrane</keyword>
<dbReference type="PROSITE" id="PS01173">
    <property type="entry name" value="LIPASE_GDXG_HIS"/>
    <property type="match status" value="1"/>
</dbReference>
<dbReference type="InterPro" id="IPR002168">
    <property type="entry name" value="Lipase_GDXG_HIS_AS"/>
</dbReference>
<keyword evidence="2 5" id="KW-0378">Hydrolase</keyword>
<comment type="similarity">
    <text evidence="1">Belongs to the 'GDXG' lipolytic enzyme family.</text>
</comment>
<dbReference type="Pfam" id="PF07859">
    <property type="entry name" value="Abhydrolase_3"/>
    <property type="match status" value="1"/>
</dbReference>
<gene>
    <name evidence="5" type="ORF">IWZ03DRAFT_379151</name>
</gene>
<dbReference type="EMBL" id="JBBPHU010000006">
    <property type="protein sequence ID" value="KAK7516825.1"/>
    <property type="molecule type" value="Genomic_DNA"/>
</dbReference>
<name>A0ABR1KPE9_9PEZI</name>
<dbReference type="SUPFAM" id="SSF53474">
    <property type="entry name" value="alpha/beta-Hydrolases"/>
    <property type="match status" value="1"/>
</dbReference>
<evidence type="ECO:0000313" key="6">
    <source>
        <dbReference type="Proteomes" id="UP001363622"/>
    </source>
</evidence>
<evidence type="ECO:0000256" key="1">
    <source>
        <dbReference type="ARBA" id="ARBA00010515"/>
    </source>
</evidence>
<evidence type="ECO:0000256" key="2">
    <source>
        <dbReference type="ARBA" id="ARBA00022801"/>
    </source>
</evidence>
<feature type="transmembrane region" description="Helical" evidence="3">
    <location>
        <begin position="6"/>
        <end position="24"/>
    </location>
</feature>
<dbReference type="InterPro" id="IPR050300">
    <property type="entry name" value="GDXG_lipolytic_enzyme"/>
</dbReference>
<dbReference type="Proteomes" id="UP001363622">
    <property type="component" value="Unassembled WGS sequence"/>
</dbReference>
<keyword evidence="6" id="KW-1185">Reference proteome</keyword>
<dbReference type="Gene3D" id="3.40.50.1820">
    <property type="entry name" value="alpha/beta hydrolase"/>
    <property type="match status" value="1"/>
</dbReference>
<sequence>MILSQISYLDCIVFLIFLAPQLLLKVGIFDLAAWLLPAIPHLAILVPYQFFHERYLTPFKSRSPFVQRATPFQDFVIRYVRYAFALMPAPIGRVFFSKPVSLPFLRWRMLRHGYLRSPIAWREVNEKRFSGVWLTVNDNVEPDVAIFYLHGGGFAMGSSYFYMEFLLAWVALLKEAGFKNPALFALEYTLVPDAVYPTQIQEAFAGYEHVLSVVKNPSRICVGGDSAGGTLILSFLLYLADHPQHQNRMPGLATLISPWVTLVSEKDRNTSSDYLNAETLHLYGRQYAGTKISIDDPMVSPGKEKDSRRWLRATPVHGWVILFGKEEVLGPEIRDLIALLSSASARVTVHEEQGSIHAWPVAALYLGENREERLKGLRDVVGAVRQRLCQVLE</sequence>
<comment type="caution">
    <text evidence="5">The sequence shown here is derived from an EMBL/GenBank/DDBJ whole genome shotgun (WGS) entry which is preliminary data.</text>
</comment>
<evidence type="ECO:0000256" key="3">
    <source>
        <dbReference type="SAM" id="Phobius"/>
    </source>
</evidence>
<protein>
    <submittedName>
        <fullName evidence="5">Alpha/Beta hydrolase protein</fullName>
    </submittedName>
</protein>
<reference evidence="5 6" key="1">
    <citation type="submission" date="2024-04" db="EMBL/GenBank/DDBJ databases">
        <title>Phyllosticta paracitricarpa is synonymous to the EU quarantine fungus P. citricarpa based on phylogenomic analyses.</title>
        <authorList>
            <consortium name="Lawrence Berkeley National Laboratory"/>
            <person name="Van Ingen-Buijs V.A."/>
            <person name="Van Westerhoven A.C."/>
            <person name="Haridas S."/>
            <person name="Skiadas P."/>
            <person name="Martin F."/>
            <person name="Groenewald J.Z."/>
            <person name="Crous P.W."/>
            <person name="Seidl M.F."/>
        </authorList>
    </citation>
    <scope>NUCLEOTIDE SEQUENCE [LARGE SCALE GENOMIC DNA]</scope>
    <source>
        <strain evidence="5 6">CBS 123371</strain>
    </source>
</reference>
<keyword evidence="3" id="KW-1133">Transmembrane helix</keyword>
<keyword evidence="3" id="KW-0812">Transmembrane</keyword>
<dbReference type="InterPro" id="IPR029058">
    <property type="entry name" value="AB_hydrolase_fold"/>
</dbReference>
<accession>A0ABR1KPE9</accession>
<organism evidence="5 6">
    <name type="scientific">Phyllosticta citriasiana</name>
    <dbReference type="NCBI Taxonomy" id="595635"/>
    <lineage>
        <taxon>Eukaryota</taxon>
        <taxon>Fungi</taxon>
        <taxon>Dikarya</taxon>
        <taxon>Ascomycota</taxon>
        <taxon>Pezizomycotina</taxon>
        <taxon>Dothideomycetes</taxon>
        <taxon>Dothideomycetes incertae sedis</taxon>
        <taxon>Botryosphaeriales</taxon>
        <taxon>Phyllostictaceae</taxon>
        <taxon>Phyllosticta</taxon>
    </lineage>
</organism>